<feature type="transmembrane region" description="Helical" evidence="2">
    <location>
        <begin position="574"/>
        <end position="596"/>
    </location>
</feature>
<dbReference type="PANTHER" id="PTHR44873">
    <property type="entry name" value="DNAJ HOMOLOG SUBFAMILY C MEMBER 30, MITOCHONDRIAL"/>
    <property type="match status" value="1"/>
</dbReference>
<proteinExistence type="predicted"/>
<keyword evidence="2" id="KW-1133">Transmembrane helix</keyword>
<dbReference type="SUPFAM" id="SSF46565">
    <property type="entry name" value="Chaperone J-domain"/>
    <property type="match status" value="1"/>
</dbReference>
<feature type="compositionally biased region" description="Gly residues" evidence="1">
    <location>
        <begin position="507"/>
        <end position="519"/>
    </location>
</feature>
<keyword evidence="2" id="KW-0472">Membrane</keyword>
<feature type="region of interest" description="Disordered" evidence="1">
    <location>
        <begin position="451"/>
        <end position="542"/>
    </location>
</feature>
<organism evidence="4 5">
    <name type="scientific">Xylaria grammica</name>
    <dbReference type="NCBI Taxonomy" id="363999"/>
    <lineage>
        <taxon>Eukaryota</taxon>
        <taxon>Fungi</taxon>
        <taxon>Dikarya</taxon>
        <taxon>Ascomycota</taxon>
        <taxon>Pezizomycotina</taxon>
        <taxon>Sordariomycetes</taxon>
        <taxon>Xylariomycetidae</taxon>
        <taxon>Xylariales</taxon>
        <taxon>Xylariaceae</taxon>
        <taxon>Xylaria</taxon>
    </lineage>
</organism>
<protein>
    <recommendedName>
        <fullName evidence="3">J domain-containing protein</fullName>
    </recommendedName>
</protein>
<dbReference type="AlphaFoldDB" id="A0A439DB05"/>
<dbReference type="Gene3D" id="1.10.287.110">
    <property type="entry name" value="DnaJ domain"/>
    <property type="match status" value="1"/>
</dbReference>
<keyword evidence="5" id="KW-1185">Reference proteome</keyword>
<dbReference type="STRING" id="363999.A0A439DB05"/>
<sequence length="611" mass="68386">MDWLRSDDAVWEQNMDILTFEPIQCQVLTIARDKTGIHTRRASLTSDQDWESWLATDPLNPAPESSSQINLVVGARAPVEPLEPAAVSYLPFSESTFRKLIDVFRIHGTIARTINRNTDLYNCRSSASWAGDLAMSVTFCPSSLISHVVMYGCDEDVTNQIVRRLSNSDLLEFHPMVPVALFAELEWNRLDKLVHEKTTALLQRIVNMMNCLDPTMERNSGEAPSLASSIRDCLEMGNLKNVLQAFKRKVVDMIQHADELEADVFNPSEGPGGETVLSETQLHGLKDSGFKIKDRLKHLVDEFEGRIQTYSLLYDALSMKQRARENHHAPALLPLRNPGFFSKRAIPSQKQHSDFPRATIRRSFHGTAVCRDDAIDNARNHYETLKVAPNASASDIKKSFYNLSKSHHPDLHEATARRAAARRFMRISEAYSILSSPTKREKYDREHMNIAHSTTHAHVQRKGSYAARHRASSARGGWGAHGEKRKSAHDDSTGGAGSPDGTSPGTGTAGRGTMGGMGPGQDPFGHRDDVPHFDKEGHQRTGRNIDRLREARWESANQSRHRVTTEPERSVTTMFFVIGSALLLSFLGPFFVSQLWHGNTLKPKEKRPGRA</sequence>
<feature type="domain" description="J" evidence="3">
    <location>
        <begin position="380"/>
        <end position="447"/>
    </location>
</feature>
<evidence type="ECO:0000313" key="4">
    <source>
        <dbReference type="EMBL" id="RWA11583.1"/>
    </source>
</evidence>
<name>A0A439DB05_9PEZI</name>
<dbReference type="Pfam" id="PF00226">
    <property type="entry name" value="DnaJ"/>
    <property type="match status" value="1"/>
</dbReference>
<dbReference type="PRINTS" id="PR00625">
    <property type="entry name" value="JDOMAIN"/>
</dbReference>
<dbReference type="InterPro" id="IPR036869">
    <property type="entry name" value="J_dom_sf"/>
</dbReference>
<accession>A0A439DB05</accession>
<gene>
    <name evidence="4" type="ORF">EKO27_g3507</name>
</gene>
<reference evidence="4 5" key="1">
    <citation type="submission" date="2018-12" db="EMBL/GenBank/DDBJ databases">
        <title>Draft genome sequence of Xylaria grammica IHI A82.</title>
        <authorList>
            <person name="Buettner E."/>
            <person name="Kellner H."/>
        </authorList>
    </citation>
    <scope>NUCLEOTIDE SEQUENCE [LARGE SCALE GENOMIC DNA]</scope>
    <source>
        <strain evidence="4 5">IHI A82</strain>
    </source>
</reference>
<dbReference type="EMBL" id="RYZI01000075">
    <property type="protein sequence ID" value="RWA11583.1"/>
    <property type="molecule type" value="Genomic_DNA"/>
</dbReference>
<dbReference type="InterPro" id="IPR053025">
    <property type="entry name" value="Mito_ATP_Synthase-Asso"/>
</dbReference>
<evidence type="ECO:0000256" key="1">
    <source>
        <dbReference type="SAM" id="MobiDB-lite"/>
    </source>
</evidence>
<feature type="compositionally biased region" description="Basic and acidic residues" evidence="1">
    <location>
        <begin position="524"/>
        <end position="542"/>
    </location>
</feature>
<keyword evidence="2" id="KW-0812">Transmembrane</keyword>
<dbReference type="CDD" id="cd06257">
    <property type="entry name" value="DnaJ"/>
    <property type="match status" value="1"/>
</dbReference>
<dbReference type="SMART" id="SM00271">
    <property type="entry name" value="DnaJ"/>
    <property type="match status" value="1"/>
</dbReference>
<dbReference type="Proteomes" id="UP000286045">
    <property type="component" value="Unassembled WGS sequence"/>
</dbReference>
<evidence type="ECO:0000256" key="2">
    <source>
        <dbReference type="SAM" id="Phobius"/>
    </source>
</evidence>
<evidence type="ECO:0000313" key="5">
    <source>
        <dbReference type="Proteomes" id="UP000286045"/>
    </source>
</evidence>
<dbReference type="InterPro" id="IPR001623">
    <property type="entry name" value="DnaJ_domain"/>
</dbReference>
<evidence type="ECO:0000259" key="3">
    <source>
        <dbReference type="PROSITE" id="PS50076"/>
    </source>
</evidence>
<comment type="caution">
    <text evidence="4">The sequence shown here is derived from an EMBL/GenBank/DDBJ whole genome shotgun (WGS) entry which is preliminary data.</text>
</comment>
<dbReference type="PROSITE" id="PS50076">
    <property type="entry name" value="DNAJ_2"/>
    <property type="match status" value="1"/>
</dbReference>
<dbReference type="PANTHER" id="PTHR44873:SF1">
    <property type="entry name" value="DNAJ HOMOLOG SUBFAMILY C MEMBER 30, MITOCHONDRIAL"/>
    <property type="match status" value="1"/>
</dbReference>